<dbReference type="EMBL" id="CAXLJM020000092">
    <property type="protein sequence ID" value="CAL8132276.1"/>
    <property type="molecule type" value="Genomic_DNA"/>
</dbReference>
<comment type="caution">
    <text evidence="9">The sequence shown here is derived from an EMBL/GenBank/DDBJ whole genome shotgun (WGS) entry which is preliminary data.</text>
</comment>
<evidence type="ECO:0000256" key="2">
    <source>
        <dbReference type="ARBA" id="ARBA00022853"/>
    </source>
</evidence>
<dbReference type="InterPro" id="IPR008676">
    <property type="entry name" value="MRG"/>
</dbReference>
<evidence type="ECO:0000256" key="6">
    <source>
        <dbReference type="SAM" id="MobiDB-lite"/>
    </source>
</evidence>
<dbReference type="Proteomes" id="UP001642540">
    <property type="component" value="Unassembled WGS sequence"/>
</dbReference>
<feature type="region of interest" description="Disordered" evidence="6">
    <location>
        <begin position="140"/>
        <end position="160"/>
    </location>
</feature>
<gene>
    <name evidence="9" type="ORF">ODALV1_LOCUS24555</name>
</gene>
<reference evidence="9 10" key="1">
    <citation type="submission" date="2024-08" db="EMBL/GenBank/DDBJ databases">
        <authorList>
            <person name="Cucini C."/>
            <person name="Frati F."/>
        </authorList>
    </citation>
    <scope>NUCLEOTIDE SEQUENCE [LARGE SCALE GENOMIC DNA]</scope>
</reference>
<evidence type="ECO:0000259" key="8">
    <source>
        <dbReference type="Pfam" id="PF22732"/>
    </source>
</evidence>
<evidence type="ECO:0000256" key="5">
    <source>
        <dbReference type="ARBA" id="ARBA00023242"/>
    </source>
</evidence>
<comment type="subcellular location">
    <subcellularLocation>
        <location evidence="1">Nucleus</location>
    </subcellularLocation>
</comment>
<feature type="compositionally biased region" description="Basic residues" evidence="6">
    <location>
        <begin position="142"/>
        <end position="155"/>
    </location>
</feature>
<accession>A0ABP1RPA1</accession>
<dbReference type="InterPro" id="IPR016197">
    <property type="entry name" value="Chromo-like_dom_sf"/>
</dbReference>
<feature type="domain" description="MSL3 chromodomain-like" evidence="8">
    <location>
        <begin position="62"/>
        <end position="130"/>
    </location>
</feature>
<dbReference type="InterPro" id="IPR053820">
    <property type="entry name" value="MSL3_chromo-like"/>
</dbReference>
<evidence type="ECO:0000313" key="10">
    <source>
        <dbReference type="Proteomes" id="UP001642540"/>
    </source>
</evidence>
<keyword evidence="5" id="KW-0539">Nucleus</keyword>
<evidence type="ECO:0000259" key="7">
    <source>
        <dbReference type="Pfam" id="PF05712"/>
    </source>
</evidence>
<keyword evidence="2" id="KW-0156">Chromatin regulator</keyword>
<organism evidence="9 10">
    <name type="scientific">Orchesella dallaii</name>
    <dbReference type="NCBI Taxonomy" id="48710"/>
    <lineage>
        <taxon>Eukaryota</taxon>
        <taxon>Metazoa</taxon>
        <taxon>Ecdysozoa</taxon>
        <taxon>Arthropoda</taxon>
        <taxon>Hexapoda</taxon>
        <taxon>Collembola</taxon>
        <taxon>Entomobryomorpha</taxon>
        <taxon>Entomobryoidea</taxon>
        <taxon>Orchesellidae</taxon>
        <taxon>Orchesellinae</taxon>
        <taxon>Orchesella</taxon>
    </lineage>
</organism>
<dbReference type="Gene3D" id="2.30.30.140">
    <property type="match status" value="1"/>
</dbReference>
<dbReference type="InterPro" id="IPR026541">
    <property type="entry name" value="MRG_dom"/>
</dbReference>
<keyword evidence="4" id="KW-0804">Transcription</keyword>
<dbReference type="PANTHER" id="PTHR10880">
    <property type="entry name" value="MORTALITY FACTOR 4-LIKE PROTEIN"/>
    <property type="match status" value="1"/>
</dbReference>
<dbReference type="Pfam" id="PF22732">
    <property type="entry name" value="MSL3_chromo-like"/>
    <property type="match status" value="1"/>
</dbReference>
<proteinExistence type="predicted"/>
<dbReference type="InterPro" id="IPR038217">
    <property type="entry name" value="MRG_C_sf"/>
</dbReference>
<evidence type="ECO:0000256" key="3">
    <source>
        <dbReference type="ARBA" id="ARBA00023015"/>
    </source>
</evidence>
<evidence type="ECO:0000256" key="1">
    <source>
        <dbReference type="ARBA" id="ARBA00004123"/>
    </source>
</evidence>
<evidence type="ECO:0008006" key="11">
    <source>
        <dbReference type="Google" id="ProtNLM"/>
    </source>
</evidence>
<dbReference type="SUPFAM" id="SSF54160">
    <property type="entry name" value="Chromo domain-like"/>
    <property type="match status" value="1"/>
</dbReference>
<name>A0ABP1RPA1_9HEXA</name>
<dbReference type="PIRSF" id="PIRSF038133">
    <property type="entry name" value="HAT_Nua4_EAF3/MRG15"/>
    <property type="match status" value="1"/>
</dbReference>
<sequence length="372" mass="43115">MSVEEMKVNVNVLEKGSDGDVRKVLQSNNEGNGRRMEEQVMITGSRKAGSGTLTTTAAVPKFSVKEAILAFHGPLPYDGVILGCQFDATEDEYAYFIHYKGWNKNCDEWVLERLILKRTEETLGLQQSLKIETEVLDLEKPGKKKPKSKSKKKRKKENEAITTVELSTPIFSAKPKPWSIQTESERRFQTKQEIKIDIPERLKLVLFDDWHLVARKKKVVILPARKSIMQIFQMFLEGKDENKDRNDFVLCDGLRTWFKFLCRSSLLYNQAERDQFAKIHEEIQKHKIENPDGSTEMKMGLSDYYGAVHLLRMFTELGAYLTRTDMSLENVANFQRICDQFFQFLIEKFDEVVFQEDYQVAAQQEDRGVTIN</sequence>
<protein>
    <recommendedName>
        <fullName evidence="11">MRG domain-containing protein</fullName>
    </recommendedName>
</protein>
<dbReference type="Pfam" id="PF05712">
    <property type="entry name" value="MRG"/>
    <property type="match status" value="1"/>
</dbReference>
<dbReference type="PROSITE" id="PS51640">
    <property type="entry name" value="MRG"/>
    <property type="match status" value="1"/>
</dbReference>
<keyword evidence="3" id="KW-0805">Transcription regulation</keyword>
<feature type="domain" description="MRG" evidence="7">
    <location>
        <begin position="182"/>
        <end position="359"/>
    </location>
</feature>
<evidence type="ECO:0000313" key="9">
    <source>
        <dbReference type="EMBL" id="CAL8132276.1"/>
    </source>
</evidence>
<keyword evidence="10" id="KW-1185">Reference proteome</keyword>
<dbReference type="PANTHER" id="PTHR10880:SF15">
    <property type="entry name" value="MSL COMPLEX SUBUNIT 3"/>
    <property type="match status" value="1"/>
</dbReference>
<evidence type="ECO:0000256" key="4">
    <source>
        <dbReference type="ARBA" id="ARBA00023163"/>
    </source>
</evidence>
<dbReference type="Gene3D" id="1.10.274.30">
    <property type="entry name" value="MRG domain"/>
    <property type="match status" value="1"/>
</dbReference>